<dbReference type="EMBL" id="MU853417">
    <property type="protein sequence ID" value="KAK4132451.1"/>
    <property type="molecule type" value="Genomic_DNA"/>
</dbReference>
<reference evidence="1" key="1">
    <citation type="journal article" date="2023" name="Mol. Phylogenet. Evol.">
        <title>Genome-scale phylogeny and comparative genomics of the fungal order Sordariales.</title>
        <authorList>
            <person name="Hensen N."/>
            <person name="Bonometti L."/>
            <person name="Westerberg I."/>
            <person name="Brannstrom I.O."/>
            <person name="Guillou S."/>
            <person name="Cros-Aarteil S."/>
            <person name="Calhoun S."/>
            <person name="Haridas S."/>
            <person name="Kuo A."/>
            <person name="Mondo S."/>
            <person name="Pangilinan J."/>
            <person name="Riley R."/>
            <person name="LaButti K."/>
            <person name="Andreopoulos B."/>
            <person name="Lipzen A."/>
            <person name="Chen C."/>
            <person name="Yan M."/>
            <person name="Daum C."/>
            <person name="Ng V."/>
            <person name="Clum A."/>
            <person name="Steindorff A."/>
            <person name="Ohm R.A."/>
            <person name="Martin F."/>
            <person name="Silar P."/>
            <person name="Natvig D.O."/>
            <person name="Lalanne C."/>
            <person name="Gautier V."/>
            <person name="Ament-Velasquez S.L."/>
            <person name="Kruys A."/>
            <person name="Hutchinson M.I."/>
            <person name="Powell A.J."/>
            <person name="Barry K."/>
            <person name="Miller A.N."/>
            <person name="Grigoriev I.V."/>
            <person name="Debuchy R."/>
            <person name="Gladieux P."/>
            <person name="Hiltunen Thoren M."/>
            <person name="Johannesson H."/>
        </authorList>
    </citation>
    <scope>NUCLEOTIDE SEQUENCE</scope>
    <source>
        <strain evidence="1">CBS 123565</strain>
    </source>
</reference>
<keyword evidence="2" id="KW-1185">Reference proteome</keyword>
<name>A0AAN6UIS9_9PEZI</name>
<protein>
    <submittedName>
        <fullName evidence="1">Uncharacterized protein</fullName>
    </submittedName>
</protein>
<organism evidence="1 2">
    <name type="scientific">Trichocladium antarcticum</name>
    <dbReference type="NCBI Taxonomy" id="1450529"/>
    <lineage>
        <taxon>Eukaryota</taxon>
        <taxon>Fungi</taxon>
        <taxon>Dikarya</taxon>
        <taxon>Ascomycota</taxon>
        <taxon>Pezizomycotina</taxon>
        <taxon>Sordariomycetes</taxon>
        <taxon>Sordariomycetidae</taxon>
        <taxon>Sordariales</taxon>
        <taxon>Chaetomiaceae</taxon>
        <taxon>Trichocladium</taxon>
    </lineage>
</organism>
<accession>A0AAN6UIS9</accession>
<dbReference type="AlphaFoldDB" id="A0AAN6UIS9"/>
<proteinExistence type="predicted"/>
<dbReference type="Proteomes" id="UP001304895">
    <property type="component" value="Unassembled WGS sequence"/>
</dbReference>
<evidence type="ECO:0000313" key="2">
    <source>
        <dbReference type="Proteomes" id="UP001304895"/>
    </source>
</evidence>
<reference evidence="1" key="2">
    <citation type="submission" date="2023-05" db="EMBL/GenBank/DDBJ databases">
        <authorList>
            <consortium name="Lawrence Berkeley National Laboratory"/>
            <person name="Steindorff A."/>
            <person name="Hensen N."/>
            <person name="Bonometti L."/>
            <person name="Westerberg I."/>
            <person name="Brannstrom I.O."/>
            <person name="Guillou S."/>
            <person name="Cros-Aarteil S."/>
            <person name="Calhoun S."/>
            <person name="Haridas S."/>
            <person name="Kuo A."/>
            <person name="Mondo S."/>
            <person name="Pangilinan J."/>
            <person name="Riley R."/>
            <person name="Labutti K."/>
            <person name="Andreopoulos B."/>
            <person name="Lipzen A."/>
            <person name="Chen C."/>
            <person name="Yanf M."/>
            <person name="Daum C."/>
            <person name="Ng V."/>
            <person name="Clum A."/>
            <person name="Ohm R."/>
            <person name="Martin F."/>
            <person name="Silar P."/>
            <person name="Natvig D."/>
            <person name="Lalanne C."/>
            <person name="Gautier V."/>
            <person name="Ament-Velasquez S.L."/>
            <person name="Kruys A."/>
            <person name="Hutchinson M.I."/>
            <person name="Powell A.J."/>
            <person name="Barry K."/>
            <person name="Miller A.N."/>
            <person name="Grigoriev I.V."/>
            <person name="Debuchy R."/>
            <person name="Gladieux P."/>
            <person name="Thoren M.H."/>
            <person name="Johannesson H."/>
        </authorList>
    </citation>
    <scope>NUCLEOTIDE SEQUENCE</scope>
    <source>
        <strain evidence="1">CBS 123565</strain>
    </source>
</reference>
<evidence type="ECO:0000313" key="1">
    <source>
        <dbReference type="EMBL" id="KAK4132451.1"/>
    </source>
</evidence>
<comment type="caution">
    <text evidence="1">The sequence shown here is derived from an EMBL/GenBank/DDBJ whole genome shotgun (WGS) entry which is preliminary data.</text>
</comment>
<sequence>MRHDFRTYVFYPSSRALLFCDVSRAWGSHLDHFPSWGSRVATRYLRATSIRHATNYTTYVQARVQARDMMPSGHPGWSDSSVRKPAACCVICTAPVCTEHTFGSDEKWRDVCIRALHPISYPWKLCQARTCSTTPKFDHLKRTARCFWPAWQASHSVFIVQGGACSRIVSTTSMDR</sequence>
<gene>
    <name evidence="1" type="ORF">BT67DRAFT_77749</name>
</gene>